<protein>
    <submittedName>
        <fullName evidence="1">Uncharacterized protein</fullName>
    </submittedName>
</protein>
<evidence type="ECO:0000313" key="2">
    <source>
        <dbReference type="Proteomes" id="UP001272242"/>
    </source>
</evidence>
<proteinExistence type="predicted"/>
<organism evidence="1 2">
    <name type="scientific">Gemmata algarum</name>
    <dbReference type="NCBI Taxonomy" id="2975278"/>
    <lineage>
        <taxon>Bacteria</taxon>
        <taxon>Pseudomonadati</taxon>
        <taxon>Planctomycetota</taxon>
        <taxon>Planctomycetia</taxon>
        <taxon>Gemmatales</taxon>
        <taxon>Gemmataceae</taxon>
        <taxon>Gemmata</taxon>
    </lineage>
</organism>
<dbReference type="RefSeq" id="WP_261188355.1">
    <property type="nucleotide sequence ID" value="NZ_JAXBLV010000182.1"/>
</dbReference>
<reference evidence="2" key="1">
    <citation type="journal article" date="2023" name="Mar. Drugs">
        <title>Gemmata algarum, a Novel Planctomycete Isolated from an Algal Mat, Displays Antimicrobial Activity.</title>
        <authorList>
            <person name="Kumar G."/>
            <person name="Kallscheuer N."/>
            <person name="Kashif M."/>
            <person name="Ahamad S."/>
            <person name="Jagadeeshwari U."/>
            <person name="Pannikurungottu S."/>
            <person name="Haufschild T."/>
            <person name="Kabuu M."/>
            <person name="Sasikala C."/>
            <person name="Jogler C."/>
            <person name="Ramana C."/>
        </authorList>
    </citation>
    <scope>NUCLEOTIDE SEQUENCE [LARGE SCALE GENOMIC DNA]</scope>
    <source>
        <strain evidence="2">JC673</strain>
    </source>
</reference>
<sequence length="129" mass="13860">MTGEPAEGQRPDEDFEIVEVDVGRYLTDEQRAWPVGVGQRPEQEFAIEGPLPALAVRAPEARLAALVSVLSEQETKLGGSGLELAHRARDANGVRATLVPRQAEGARGRFELIARWAAAFGSEVAVTVV</sequence>
<dbReference type="EMBL" id="JAXBLV010000182">
    <property type="protein sequence ID" value="MDY3560734.1"/>
    <property type="molecule type" value="Genomic_DNA"/>
</dbReference>
<dbReference type="Proteomes" id="UP001272242">
    <property type="component" value="Unassembled WGS sequence"/>
</dbReference>
<name>A0ABU5F0K7_9BACT</name>
<keyword evidence="2" id="KW-1185">Reference proteome</keyword>
<gene>
    <name evidence="1" type="ORF">R5W23_001980</name>
</gene>
<comment type="caution">
    <text evidence="1">The sequence shown here is derived from an EMBL/GenBank/DDBJ whole genome shotgun (WGS) entry which is preliminary data.</text>
</comment>
<evidence type="ECO:0000313" key="1">
    <source>
        <dbReference type="EMBL" id="MDY3560734.1"/>
    </source>
</evidence>
<accession>A0ABU5F0K7</accession>